<evidence type="ECO:0000313" key="2">
    <source>
        <dbReference type="Proteomes" id="UP000615446"/>
    </source>
</evidence>
<comment type="caution">
    <text evidence="1">The sequence shown here is derived from an EMBL/GenBank/DDBJ whole genome shotgun (WGS) entry which is preliminary data.</text>
</comment>
<accession>A0A8H3R2S0</accession>
<gene>
    <name evidence="1" type="ORF">RCL2_002824300</name>
</gene>
<protein>
    <submittedName>
        <fullName evidence="1">Uncharacterized protein</fullName>
    </submittedName>
</protein>
<dbReference type="EMBL" id="BLAL01000302">
    <property type="protein sequence ID" value="GET01856.1"/>
    <property type="molecule type" value="Genomic_DNA"/>
</dbReference>
<organism evidence="1 2">
    <name type="scientific">Rhizophagus clarus</name>
    <dbReference type="NCBI Taxonomy" id="94130"/>
    <lineage>
        <taxon>Eukaryota</taxon>
        <taxon>Fungi</taxon>
        <taxon>Fungi incertae sedis</taxon>
        <taxon>Mucoromycota</taxon>
        <taxon>Glomeromycotina</taxon>
        <taxon>Glomeromycetes</taxon>
        <taxon>Glomerales</taxon>
        <taxon>Glomeraceae</taxon>
        <taxon>Rhizophagus</taxon>
    </lineage>
</organism>
<evidence type="ECO:0000313" key="1">
    <source>
        <dbReference type="EMBL" id="GET01856.1"/>
    </source>
</evidence>
<proteinExistence type="predicted"/>
<sequence length="88" mass="10443">MKSLKTVAQITKFSGFSKRFVVQIIRTIDRFAYQHNKIPELIMSFIYAYVQLTSKVKEKNECKLFTQFCTKEFIDVRCIDHCVDLVRN</sequence>
<dbReference type="AlphaFoldDB" id="A0A8H3R2S0"/>
<reference evidence="1" key="1">
    <citation type="submission" date="2019-10" db="EMBL/GenBank/DDBJ databases">
        <title>Conservation and host-specific expression of non-tandemly repeated heterogenous ribosome RNA gene in arbuscular mycorrhizal fungi.</title>
        <authorList>
            <person name="Maeda T."/>
            <person name="Kobayashi Y."/>
            <person name="Nakagawa T."/>
            <person name="Ezawa T."/>
            <person name="Yamaguchi K."/>
            <person name="Bino T."/>
            <person name="Nishimoto Y."/>
            <person name="Shigenobu S."/>
            <person name="Kawaguchi M."/>
        </authorList>
    </citation>
    <scope>NUCLEOTIDE SEQUENCE</scope>
    <source>
        <strain evidence="1">HR1</strain>
    </source>
</reference>
<dbReference type="Proteomes" id="UP000615446">
    <property type="component" value="Unassembled WGS sequence"/>
</dbReference>
<name>A0A8H3R2S0_9GLOM</name>